<feature type="domain" description="START" evidence="2">
    <location>
        <begin position="137"/>
        <end position="320"/>
    </location>
</feature>
<proteinExistence type="predicted"/>
<evidence type="ECO:0000256" key="1">
    <source>
        <dbReference type="SAM" id="SignalP"/>
    </source>
</evidence>
<dbReference type="InterPro" id="IPR002913">
    <property type="entry name" value="START_lipid-bd_dom"/>
</dbReference>
<name>A0A9W7L9K8_9STRA</name>
<dbReference type="PROSITE" id="PS50848">
    <property type="entry name" value="START"/>
    <property type="match status" value="1"/>
</dbReference>
<reference evidence="4" key="1">
    <citation type="journal article" date="2023" name="Commun. Biol.">
        <title>Genome analysis of Parmales, the sister group of diatoms, reveals the evolutionary specialization of diatoms from phago-mixotrophs to photoautotrophs.</title>
        <authorList>
            <person name="Ban H."/>
            <person name="Sato S."/>
            <person name="Yoshikawa S."/>
            <person name="Yamada K."/>
            <person name="Nakamura Y."/>
            <person name="Ichinomiya M."/>
            <person name="Sato N."/>
            <person name="Blanc-Mathieu R."/>
            <person name="Endo H."/>
            <person name="Kuwata A."/>
            <person name="Ogata H."/>
        </authorList>
    </citation>
    <scope>NUCLEOTIDE SEQUENCE [LARGE SCALE GENOMIC DNA]</scope>
</reference>
<organism evidence="3 4">
    <name type="scientific">Triparma columacea</name>
    <dbReference type="NCBI Taxonomy" id="722753"/>
    <lineage>
        <taxon>Eukaryota</taxon>
        <taxon>Sar</taxon>
        <taxon>Stramenopiles</taxon>
        <taxon>Ochrophyta</taxon>
        <taxon>Bolidophyceae</taxon>
        <taxon>Parmales</taxon>
        <taxon>Triparmaceae</taxon>
        <taxon>Triparma</taxon>
    </lineage>
</organism>
<dbReference type="OrthoDB" id="200405at2759"/>
<dbReference type="EMBL" id="BRYA01000122">
    <property type="protein sequence ID" value="GMI40189.1"/>
    <property type="molecule type" value="Genomic_DNA"/>
</dbReference>
<sequence>MTSFLYLTFLLMLTITHASYPPTPVTVDVSEYLRECVDKGTSIKDLSKSPSSSGASFSDRAGLACVPKEAWGSITPESFTKEAIQRLADSGLELTKSYKSKVDNGPKWDADKGTASLLSSRGGSESMDADCADIYVWSGSFSSACTGSELPAIRTRGVIPMSAKDVAELLMDSKRVKVYNKMSQGRTDVKIFQAGIGTKSKQWGEGETKIVKNRTKPPLTSKTMVFTTLMHARKLPDSTYLVVSRAVNCPDGEGEGEGKVVKSEIMLGVNILRPLAESSCELSSVTHVNSPLVPGMMAKTVGIKGAVNFINDLRALGSKK</sequence>
<protein>
    <recommendedName>
        <fullName evidence="2">START domain-containing protein</fullName>
    </recommendedName>
</protein>
<evidence type="ECO:0000313" key="4">
    <source>
        <dbReference type="Proteomes" id="UP001165065"/>
    </source>
</evidence>
<dbReference type="GO" id="GO:0008289">
    <property type="term" value="F:lipid binding"/>
    <property type="evidence" value="ECO:0007669"/>
    <property type="project" value="InterPro"/>
</dbReference>
<feature type="chain" id="PRO_5040857852" description="START domain-containing protein" evidence="1">
    <location>
        <begin position="19"/>
        <end position="320"/>
    </location>
</feature>
<keyword evidence="1" id="KW-0732">Signal</keyword>
<dbReference type="Gene3D" id="3.30.530.20">
    <property type="match status" value="1"/>
</dbReference>
<dbReference type="Proteomes" id="UP001165065">
    <property type="component" value="Unassembled WGS sequence"/>
</dbReference>
<feature type="signal peptide" evidence="1">
    <location>
        <begin position="1"/>
        <end position="18"/>
    </location>
</feature>
<evidence type="ECO:0000313" key="3">
    <source>
        <dbReference type="EMBL" id="GMI40189.1"/>
    </source>
</evidence>
<comment type="caution">
    <text evidence="3">The sequence shown here is derived from an EMBL/GenBank/DDBJ whole genome shotgun (WGS) entry which is preliminary data.</text>
</comment>
<dbReference type="AlphaFoldDB" id="A0A9W7L9K8"/>
<evidence type="ECO:0000259" key="2">
    <source>
        <dbReference type="PROSITE" id="PS50848"/>
    </source>
</evidence>
<dbReference type="SUPFAM" id="SSF55961">
    <property type="entry name" value="Bet v1-like"/>
    <property type="match status" value="1"/>
</dbReference>
<keyword evidence="4" id="KW-1185">Reference proteome</keyword>
<accession>A0A9W7L9K8</accession>
<dbReference type="InterPro" id="IPR023393">
    <property type="entry name" value="START-like_dom_sf"/>
</dbReference>
<gene>
    <name evidence="3" type="ORF">TrCOL_g2106</name>
</gene>